<feature type="domain" description="NmrA-like" evidence="3">
    <location>
        <begin position="12"/>
        <end position="243"/>
    </location>
</feature>
<dbReference type="SUPFAM" id="SSF51735">
    <property type="entry name" value="NAD(P)-binding Rossmann-fold domains"/>
    <property type="match status" value="1"/>
</dbReference>
<dbReference type="PANTHER" id="PTHR42748:SF31">
    <property type="entry name" value="NMRA-LIKE DOMAIN-CONTAINING PROTEIN-RELATED"/>
    <property type="match status" value="1"/>
</dbReference>
<dbReference type="GeneID" id="92046891"/>
<dbReference type="EMBL" id="JAQQWN010000007">
    <property type="protein sequence ID" value="KAK8074853.1"/>
    <property type="molecule type" value="Genomic_DNA"/>
</dbReference>
<proteinExistence type="inferred from homology"/>
<dbReference type="InterPro" id="IPR051164">
    <property type="entry name" value="NmrA-like_oxidored"/>
</dbReference>
<dbReference type="CDD" id="cd05251">
    <property type="entry name" value="NmrA_like_SDR_a"/>
    <property type="match status" value="1"/>
</dbReference>
<dbReference type="PANTHER" id="PTHR42748">
    <property type="entry name" value="NITROGEN METABOLITE REPRESSION PROTEIN NMRA FAMILY MEMBER"/>
    <property type="match status" value="1"/>
</dbReference>
<dbReference type="InterPro" id="IPR036291">
    <property type="entry name" value="NAD(P)-bd_dom_sf"/>
</dbReference>
<keyword evidence="5" id="KW-1185">Reference proteome</keyword>
<evidence type="ECO:0000259" key="3">
    <source>
        <dbReference type="Pfam" id="PF05368"/>
    </source>
</evidence>
<evidence type="ECO:0000256" key="1">
    <source>
        <dbReference type="ARBA" id="ARBA00006328"/>
    </source>
</evidence>
<comment type="caution">
    <text evidence="4">The sequence shown here is derived from an EMBL/GenBank/DDBJ whole genome shotgun (WGS) entry which is preliminary data.</text>
</comment>
<dbReference type="Gene3D" id="3.40.50.720">
    <property type="entry name" value="NAD(P)-binding Rossmann-like Domain"/>
    <property type="match status" value="1"/>
</dbReference>
<evidence type="ECO:0000313" key="5">
    <source>
        <dbReference type="Proteomes" id="UP001433268"/>
    </source>
</evidence>
<protein>
    <recommendedName>
        <fullName evidence="3">NmrA-like domain-containing protein</fullName>
    </recommendedName>
</protein>
<comment type="similarity">
    <text evidence="1">Belongs to the NmrA-type oxidoreductase family.</text>
</comment>
<accession>A0ABR1VYC3</accession>
<evidence type="ECO:0000313" key="4">
    <source>
        <dbReference type="EMBL" id="KAK8074853.1"/>
    </source>
</evidence>
<name>A0ABR1VYC3_9PEZI</name>
<keyword evidence="2" id="KW-0521">NADP</keyword>
<dbReference type="RefSeq" id="XP_066665793.1">
    <property type="nucleotide sequence ID" value="XM_066813831.1"/>
</dbReference>
<dbReference type="Proteomes" id="UP001433268">
    <property type="component" value="Unassembled WGS sequence"/>
</dbReference>
<dbReference type="InterPro" id="IPR008030">
    <property type="entry name" value="NmrA-like"/>
</dbReference>
<evidence type="ECO:0000256" key="2">
    <source>
        <dbReference type="ARBA" id="ARBA00022857"/>
    </source>
</evidence>
<sequence length="267" mass="29039">MSDKKIITVPSLHDAKLKDEWSVRGVTRDVSKDSSKKLAAQGVDVVSADLNDKASIVEALKGSYAVFAVTNYWEKMDDKLEVQQGKNLADAAKEANVKFLIWSSLYNVHKLSKGALPHVYHFDSKAAVEEYIRELGIPAAFFMPGFYMSNLPGGSFRKTPEHGDNNTWTLGLPFAGATQIPVYHPGDTGKYVKAMVLNRDAVRGQRFLAATAYATADELVAGFQQAFPAQTARYAEVPKDAFLAALTQGPRACPSSPPSSCTRTCAS</sequence>
<dbReference type="Pfam" id="PF05368">
    <property type="entry name" value="NmrA"/>
    <property type="match status" value="1"/>
</dbReference>
<reference evidence="4 5" key="1">
    <citation type="submission" date="2023-01" db="EMBL/GenBank/DDBJ databases">
        <title>Analysis of 21 Apiospora genomes using comparative genomics revels a genus with tremendous synthesis potential of carbohydrate active enzymes and secondary metabolites.</title>
        <authorList>
            <person name="Sorensen T."/>
        </authorList>
    </citation>
    <scope>NUCLEOTIDE SEQUENCE [LARGE SCALE GENOMIC DNA]</scope>
    <source>
        <strain evidence="4 5">CBS 114990</strain>
    </source>
</reference>
<organism evidence="4 5">
    <name type="scientific">Apiospora hydei</name>
    <dbReference type="NCBI Taxonomy" id="1337664"/>
    <lineage>
        <taxon>Eukaryota</taxon>
        <taxon>Fungi</taxon>
        <taxon>Dikarya</taxon>
        <taxon>Ascomycota</taxon>
        <taxon>Pezizomycotina</taxon>
        <taxon>Sordariomycetes</taxon>
        <taxon>Xylariomycetidae</taxon>
        <taxon>Amphisphaeriales</taxon>
        <taxon>Apiosporaceae</taxon>
        <taxon>Apiospora</taxon>
    </lineage>
</organism>
<gene>
    <name evidence="4" type="ORF">PG997_009516</name>
</gene>